<evidence type="ECO:0000313" key="4">
    <source>
        <dbReference type="Proteomes" id="UP000293360"/>
    </source>
</evidence>
<feature type="region of interest" description="Disordered" evidence="1">
    <location>
        <begin position="213"/>
        <end position="232"/>
    </location>
</feature>
<reference evidence="3 4" key="1">
    <citation type="submission" date="2018-06" db="EMBL/GenBank/DDBJ databases">
        <title>Complete Genomes of Monosporascus.</title>
        <authorList>
            <person name="Robinson A.J."/>
            <person name="Natvig D.O."/>
        </authorList>
    </citation>
    <scope>NUCLEOTIDE SEQUENCE [LARGE SCALE GENOMIC DNA]</scope>
    <source>
        <strain evidence="3 4">CBS 110550</strain>
    </source>
</reference>
<dbReference type="OrthoDB" id="5392974at2759"/>
<keyword evidence="2" id="KW-1133">Transmembrane helix</keyword>
<organism evidence="3 4">
    <name type="scientific">Monosporascus ibericus</name>
    <dbReference type="NCBI Taxonomy" id="155417"/>
    <lineage>
        <taxon>Eukaryota</taxon>
        <taxon>Fungi</taxon>
        <taxon>Dikarya</taxon>
        <taxon>Ascomycota</taxon>
        <taxon>Pezizomycotina</taxon>
        <taxon>Sordariomycetes</taxon>
        <taxon>Xylariomycetidae</taxon>
        <taxon>Xylariales</taxon>
        <taxon>Xylariales incertae sedis</taxon>
        <taxon>Monosporascus</taxon>
    </lineage>
</organism>
<feature type="transmembrane region" description="Helical" evidence="2">
    <location>
        <begin position="335"/>
        <end position="355"/>
    </location>
</feature>
<keyword evidence="2" id="KW-0812">Transmembrane</keyword>
<evidence type="ECO:0000256" key="2">
    <source>
        <dbReference type="SAM" id="Phobius"/>
    </source>
</evidence>
<keyword evidence="4" id="KW-1185">Reference proteome</keyword>
<keyword evidence="2" id="KW-0472">Membrane</keyword>
<dbReference type="STRING" id="155417.A0A4Q4T2I1"/>
<evidence type="ECO:0000313" key="3">
    <source>
        <dbReference type="EMBL" id="RYO94508.1"/>
    </source>
</evidence>
<accession>A0A4Q4T2I1</accession>
<feature type="compositionally biased region" description="Low complexity" evidence="1">
    <location>
        <begin position="214"/>
        <end position="232"/>
    </location>
</feature>
<feature type="transmembrane region" description="Helical" evidence="2">
    <location>
        <begin position="291"/>
        <end position="315"/>
    </location>
</feature>
<sequence>MRTQDRRGRFAPLDLALPDSKFQFLDLFRVLGIPSSFSNERVQSDSGNGPNVAYHRGADPLARDSPSHTPLPQADYSYLRSGFFLRTTAGAGTTLACFGASPRVRARLREFMAHPSRKDAIAEPYLLLDLIIDGLFQDVDNNVWNMRTVFGSLEHLTLTLANSRHERNIGKKMPFVALHNVAKHIVHLGEALESCLLLIDSMIAEIDAKDPSNTAASARTGSGSTATTLTSMTTTSQLRSSLLYHRSLFRSTKLRLTSLSKRVDNAINLAFNMVTQQDSMVMIQDSSSMKIIAAITMLFLPTTTVATVIGSQLFLSSVSEENWLIQTSPLFMRMWSIAVPLTLVVGLLALAWHWWMHSEEPQRVVAVARRRTGI</sequence>
<name>A0A4Q4T2I1_9PEZI</name>
<gene>
    <name evidence="3" type="ORF">DL764_007827</name>
</gene>
<dbReference type="Proteomes" id="UP000293360">
    <property type="component" value="Unassembled WGS sequence"/>
</dbReference>
<feature type="compositionally biased region" description="Basic and acidic residues" evidence="1">
    <location>
        <begin position="56"/>
        <end position="66"/>
    </location>
</feature>
<evidence type="ECO:0000256" key="1">
    <source>
        <dbReference type="SAM" id="MobiDB-lite"/>
    </source>
</evidence>
<feature type="compositionally biased region" description="Polar residues" evidence="1">
    <location>
        <begin position="38"/>
        <end position="49"/>
    </location>
</feature>
<proteinExistence type="predicted"/>
<dbReference type="EMBL" id="QJNU01000567">
    <property type="protein sequence ID" value="RYO94508.1"/>
    <property type="molecule type" value="Genomic_DNA"/>
</dbReference>
<comment type="caution">
    <text evidence="3">The sequence shown here is derived from an EMBL/GenBank/DDBJ whole genome shotgun (WGS) entry which is preliminary data.</text>
</comment>
<protein>
    <submittedName>
        <fullName evidence="3">Uncharacterized protein</fullName>
    </submittedName>
</protein>
<feature type="region of interest" description="Disordered" evidence="1">
    <location>
        <begin position="38"/>
        <end position="68"/>
    </location>
</feature>
<dbReference type="AlphaFoldDB" id="A0A4Q4T2I1"/>